<dbReference type="EMBL" id="JABCKI010000146">
    <property type="protein sequence ID" value="KAG5652236.1"/>
    <property type="molecule type" value="Genomic_DNA"/>
</dbReference>
<keyword evidence="3" id="KW-1185">Reference proteome</keyword>
<evidence type="ECO:0000313" key="2">
    <source>
        <dbReference type="EMBL" id="KAG5652236.1"/>
    </source>
</evidence>
<dbReference type="Proteomes" id="UP000717328">
    <property type="component" value="Unassembled WGS sequence"/>
</dbReference>
<feature type="compositionally biased region" description="Polar residues" evidence="1">
    <location>
        <begin position="345"/>
        <end position="359"/>
    </location>
</feature>
<dbReference type="OrthoDB" id="46159at2759"/>
<gene>
    <name evidence="2" type="ORF">H0H81_005730</name>
</gene>
<name>A0A9P7GLJ1_9AGAR</name>
<reference evidence="2" key="2">
    <citation type="submission" date="2021-10" db="EMBL/GenBank/DDBJ databases">
        <title>Phylogenomics reveals ancestral predisposition of the termite-cultivated fungus Termitomyces towards a domesticated lifestyle.</title>
        <authorList>
            <person name="Auxier B."/>
            <person name="Grum-Grzhimaylo A."/>
            <person name="Cardenas M.E."/>
            <person name="Lodge J.D."/>
            <person name="Laessoe T."/>
            <person name="Pedersen O."/>
            <person name="Smith M.E."/>
            <person name="Kuyper T.W."/>
            <person name="Franco-Molano E.A."/>
            <person name="Baroni T.J."/>
            <person name="Aanen D.K."/>
        </authorList>
    </citation>
    <scope>NUCLEOTIDE SEQUENCE</scope>
    <source>
        <strain evidence="2">D49</strain>
    </source>
</reference>
<evidence type="ECO:0000313" key="3">
    <source>
        <dbReference type="Proteomes" id="UP000717328"/>
    </source>
</evidence>
<dbReference type="AlphaFoldDB" id="A0A9P7GLJ1"/>
<reference evidence="2" key="1">
    <citation type="submission" date="2021-02" db="EMBL/GenBank/DDBJ databases">
        <authorList>
            <person name="Nieuwenhuis M."/>
            <person name="Van De Peppel L.J.J."/>
        </authorList>
    </citation>
    <scope>NUCLEOTIDE SEQUENCE</scope>
    <source>
        <strain evidence="2">D49</strain>
    </source>
</reference>
<feature type="region of interest" description="Disordered" evidence="1">
    <location>
        <begin position="269"/>
        <end position="359"/>
    </location>
</feature>
<feature type="compositionally biased region" description="Polar residues" evidence="1">
    <location>
        <begin position="320"/>
        <end position="335"/>
    </location>
</feature>
<feature type="compositionally biased region" description="Low complexity" evidence="1">
    <location>
        <begin position="74"/>
        <end position="89"/>
    </location>
</feature>
<protein>
    <submittedName>
        <fullName evidence="2">Uncharacterized protein</fullName>
    </submittedName>
</protein>
<accession>A0A9P7GLJ1</accession>
<feature type="compositionally biased region" description="Polar residues" evidence="1">
    <location>
        <begin position="164"/>
        <end position="176"/>
    </location>
</feature>
<proteinExistence type="predicted"/>
<organism evidence="2 3">
    <name type="scientific">Sphagnurus paluster</name>
    <dbReference type="NCBI Taxonomy" id="117069"/>
    <lineage>
        <taxon>Eukaryota</taxon>
        <taxon>Fungi</taxon>
        <taxon>Dikarya</taxon>
        <taxon>Basidiomycota</taxon>
        <taxon>Agaricomycotina</taxon>
        <taxon>Agaricomycetes</taxon>
        <taxon>Agaricomycetidae</taxon>
        <taxon>Agaricales</taxon>
        <taxon>Tricholomatineae</taxon>
        <taxon>Lyophyllaceae</taxon>
        <taxon>Sphagnurus</taxon>
    </lineage>
</organism>
<feature type="compositionally biased region" description="Polar residues" evidence="1">
    <location>
        <begin position="35"/>
        <end position="60"/>
    </location>
</feature>
<feature type="compositionally biased region" description="Low complexity" evidence="1">
    <location>
        <begin position="213"/>
        <end position="238"/>
    </location>
</feature>
<feature type="region of interest" description="Disordered" evidence="1">
    <location>
        <begin position="27"/>
        <end position="238"/>
    </location>
</feature>
<evidence type="ECO:0000256" key="1">
    <source>
        <dbReference type="SAM" id="MobiDB-lite"/>
    </source>
</evidence>
<comment type="caution">
    <text evidence="2">The sequence shown here is derived from an EMBL/GenBank/DDBJ whole genome shotgun (WGS) entry which is preliminary data.</text>
</comment>
<sequence length="581" mass="61248">MRLFSNSMIHSFAAPLSPKMKKYLAIQAVTKRSEPQTNRPTATQEAKNLSSSTSATPSTRGRTESSRPLRHARSASSSAFSTTDQSAATEKAPVTTAPIRQKPIKTEMAPPPYVPTRPAQPSRDVSASRLTSAMEPRPRVVSTSHHTRPVISSRPVCGLHTRPASANSYRQSSQRPQMLVVRSQEPPSGPRRVPITEPPQAQTLEPKKQSADVSSARTNSATTRAASSDARTSTVSVVPAREKAKAVLPLPSTVASAYCSNISDTAPERIARSRGVTQPTLAQLSRAKATAERKPPTANTARKVPTNGAPKKQPSKPTVGGSSKPSNQPPVSTVPKQVWGARAKSGSSSTATTQKVTSKCGSRSVVVATKSIAAAQIPLPPSPTVSAVDALSDDVGVDSLPPSQVPLVPTIALVTSPADGPSATGEKGPQEVTILAKNDVTIHTSESRPINDKDQEAVSDNNVATVDELGLSTPETVTARPIPETAEFPRTPRVLSSNELSESPSKTPISSLLSSIQRGFLFTPSSPLSPPQSYVTRDPGTQDIPIPFCLNKDGSNNLAPVKKTFMFGVGEDFGTVTSGNM</sequence>